<reference evidence="3" key="1">
    <citation type="submission" date="2017-03" db="EMBL/GenBank/DDBJ databases">
        <title>Genomes of endolithic fungi from Antarctica.</title>
        <authorList>
            <person name="Coleine C."/>
            <person name="Masonjones S."/>
            <person name="Stajich J.E."/>
        </authorList>
    </citation>
    <scope>NUCLEOTIDE SEQUENCE [LARGE SCALE GENOMIC DNA]</scope>
    <source>
        <strain evidence="3">CCFEE 5527</strain>
    </source>
</reference>
<proteinExistence type="predicted"/>
<dbReference type="EMBL" id="NAJO01000043">
    <property type="protein sequence ID" value="OQN98800.1"/>
    <property type="molecule type" value="Genomic_DNA"/>
</dbReference>
<evidence type="ECO:0000313" key="2">
    <source>
        <dbReference type="EMBL" id="OQN98800.1"/>
    </source>
</evidence>
<keyword evidence="3" id="KW-1185">Reference proteome</keyword>
<feature type="region of interest" description="Disordered" evidence="1">
    <location>
        <begin position="36"/>
        <end position="104"/>
    </location>
</feature>
<sequence>MPFKMPSRPSKEVVEIPYSGERPSAMGISFISPISSASTYIAPPPKPKRQAKNPFSDDPDADTLVGDEEEDDMREAVRNSDLADGFRRPVTPDQGENHNPWTSYWDLPRDHPVFSMSDETRNKLMKKGVDPVMRARHDACRGKLGVQKKGFFGQAIRMSFVPGGSGLA</sequence>
<dbReference type="OrthoDB" id="5431248at2759"/>
<accession>A0A1V8SIL4</accession>
<protein>
    <submittedName>
        <fullName evidence="2">Uncharacterized protein</fullName>
    </submittedName>
</protein>
<gene>
    <name evidence="2" type="ORF">B0A48_15146</name>
</gene>
<dbReference type="AlphaFoldDB" id="A0A1V8SIL4"/>
<evidence type="ECO:0000313" key="3">
    <source>
        <dbReference type="Proteomes" id="UP000192596"/>
    </source>
</evidence>
<dbReference type="Proteomes" id="UP000192596">
    <property type="component" value="Unassembled WGS sequence"/>
</dbReference>
<evidence type="ECO:0000256" key="1">
    <source>
        <dbReference type="SAM" id="MobiDB-lite"/>
    </source>
</evidence>
<organism evidence="2 3">
    <name type="scientific">Cryoendolithus antarcticus</name>
    <dbReference type="NCBI Taxonomy" id="1507870"/>
    <lineage>
        <taxon>Eukaryota</taxon>
        <taxon>Fungi</taxon>
        <taxon>Dikarya</taxon>
        <taxon>Ascomycota</taxon>
        <taxon>Pezizomycotina</taxon>
        <taxon>Dothideomycetes</taxon>
        <taxon>Dothideomycetidae</taxon>
        <taxon>Cladosporiales</taxon>
        <taxon>Cladosporiaceae</taxon>
        <taxon>Cryoendolithus</taxon>
    </lineage>
</organism>
<comment type="caution">
    <text evidence="2">The sequence shown here is derived from an EMBL/GenBank/DDBJ whole genome shotgun (WGS) entry which is preliminary data.</text>
</comment>
<dbReference type="InParanoid" id="A0A1V8SIL4"/>
<feature type="compositionally biased region" description="Acidic residues" evidence="1">
    <location>
        <begin position="57"/>
        <end position="73"/>
    </location>
</feature>
<name>A0A1V8SIL4_9PEZI</name>